<name>A0ABS2NB58_9BACI</name>
<dbReference type="Proteomes" id="UP001646157">
    <property type="component" value="Unassembled WGS sequence"/>
</dbReference>
<evidence type="ECO:0000256" key="1">
    <source>
        <dbReference type="SAM" id="Phobius"/>
    </source>
</evidence>
<feature type="transmembrane region" description="Helical" evidence="1">
    <location>
        <begin position="274"/>
        <end position="300"/>
    </location>
</feature>
<reference evidence="2 3" key="1">
    <citation type="submission" date="2021-01" db="EMBL/GenBank/DDBJ databases">
        <title>Genomic Encyclopedia of Type Strains, Phase IV (KMG-IV): sequencing the most valuable type-strain genomes for metagenomic binning, comparative biology and taxonomic classification.</title>
        <authorList>
            <person name="Goeker M."/>
        </authorList>
    </citation>
    <scope>NUCLEOTIDE SEQUENCE [LARGE SCALE GENOMIC DNA]</scope>
    <source>
        <strain evidence="2 3">DSM 24834</strain>
    </source>
</reference>
<feature type="transmembrane region" description="Helical" evidence="1">
    <location>
        <begin position="55"/>
        <end position="80"/>
    </location>
</feature>
<dbReference type="EMBL" id="JAFBDZ010000002">
    <property type="protein sequence ID" value="MBM7585097.1"/>
    <property type="molecule type" value="Genomic_DNA"/>
</dbReference>
<feature type="transmembrane region" description="Helical" evidence="1">
    <location>
        <begin position="217"/>
        <end position="234"/>
    </location>
</feature>
<keyword evidence="1" id="KW-0812">Transmembrane</keyword>
<sequence>MKNPRILTEGALMLAIFAVLTLITIYIPVIGVLSSLVLIFPVLYFASKHRLRISLILLVGCILISFIMGSILAIPLAIIYGTTGVVMGWYIKEQKSKISLLIASGFTLLINLVIQYVISILFFNFDLINDMIKILEKSFDQSIEMMKSFGQTPDPRMVDQMNFYLDMIGILTPSFFLMMAFINAFIIIWVNFPILRRLGVETPKFKPFREWQLPKSFLWYYLIILILSIVLQPEKGDYSFWALQNISYVLQVLMVIQGLSFIYYFAYIKKWTKGLLVLITILSLPLLSIVRILGIIDLGFNLRQRLQRKS</sequence>
<dbReference type="PANTHER" id="PTHR41324:SF1">
    <property type="entry name" value="DUF2232 DOMAIN-CONTAINING PROTEIN"/>
    <property type="match status" value="1"/>
</dbReference>
<feature type="transmembrane region" description="Helical" evidence="1">
    <location>
        <begin position="12"/>
        <end position="43"/>
    </location>
</feature>
<dbReference type="InterPro" id="IPR018710">
    <property type="entry name" value="DUF2232"/>
</dbReference>
<protein>
    <submittedName>
        <fullName evidence="2">Uncharacterized protein YybS (DUF2232 family)</fullName>
    </submittedName>
</protein>
<organism evidence="2 3">
    <name type="scientific">Rossellomorea pakistanensis</name>
    <dbReference type="NCBI Taxonomy" id="992288"/>
    <lineage>
        <taxon>Bacteria</taxon>
        <taxon>Bacillati</taxon>
        <taxon>Bacillota</taxon>
        <taxon>Bacilli</taxon>
        <taxon>Bacillales</taxon>
        <taxon>Bacillaceae</taxon>
        <taxon>Rossellomorea</taxon>
    </lineage>
</organism>
<feature type="transmembrane region" description="Helical" evidence="1">
    <location>
        <begin position="100"/>
        <end position="123"/>
    </location>
</feature>
<proteinExistence type="predicted"/>
<keyword evidence="1" id="KW-1133">Transmembrane helix</keyword>
<dbReference type="Pfam" id="PF09991">
    <property type="entry name" value="DUF2232"/>
    <property type="match status" value="1"/>
</dbReference>
<accession>A0ABS2NB58</accession>
<feature type="transmembrane region" description="Helical" evidence="1">
    <location>
        <begin position="163"/>
        <end position="190"/>
    </location>
</feature>
<feature type="transmembrane region" description="Helical" evidence="1">
    <location>
        <begin position="246"/>
        <end position="268"/>
    </location>
</feature>
<dbReference type="RefSeq" id="WP_205170329.1">
    <property type="nucleotide sequence ID" value="NZ_JAFBDZ010000002.1"/>
</dbReference>
<keyword evidence="1" id="KW-0472">Membrane</keyword>
<gene>
    <name evidence="2" type="ORF">JOC86_001639</name>
</gene>
<evidence type="ECO:0000313" key="2">
    <source>
        <dbReference type="EMBL" id="MBM7585097.1"/>
    </source>
</evidence>
<dbReference type="PANTHER" id="PTHR41324">
    <property type="entry name" value="MEMBRANE PROTEIN-RELATED"/>
    <property type="match status" value="1"/>
</dbReference>
<comment type="caution">
    <text evidence="2">The sequence shown here is derived from an EMBL/GenBank/DDBJ whole genome shotgun (WGS) entry which is preliminary data.</text>
</comment>
<evidence type="ECO:0000313" key="3">
    <source>
        <dbReference type="Proteomes" id="UP001646157"/>
    </source>
</evidence>
<keyword evidence="3" id="KW-1185">Reference proteome</keyword>